<name>A0A4Q7J3N3_9PSEU</name>
<sequence>MRIVKWAAVAGAGCLVGAGTALAAPALAAPSAPQYKVVTAGGPYGAFARCPAGYTVTGGGSDGVPNVELSTYYSKPADDLSGWAVTGGKSYMLAYAVCVSGG</sequence>
<feature type="chain" id="PRO_5020472750" description="Secreted protein" evidence="1">
    <location>
        <begin position="24"/>
        <end position="102"/>
    </location>
</feature>
<reference evidence="2 3" key="1">
    <citation type="submission" date="2019-02" db="EMBL/GenBank/DDBJ databases">
        <title>Draft genome sequence of Amycolatopsis sp. 8-3EHSu isolated from roots of Suaeda maritima.</title>
        <authorList>
            <person name="Duangmal K."/>
            <person name="Chantavorakit T."/>
        </authorList>
    </citation>
    <scope>NUCLEOTIDE SEQUENCE [LARGE SCALE GENOMIC DNA]</scope>
    <source>
        <strain evidence="2 3">8-3EHSu</strain>
    </source>
</reference>
<dbReference type="RefSeq" id="WP_130478046.1">
    <property type="nucleotide sequence ID" value="NZ_SFCC01000013.1"/>
</dbReference>
<keyword evidence="1" id="KW-0732">Signal</keyword>
<dbReference type="AlphaFoldDB" id="A0A4Q7J3N3"/>
<proteinExistence type="predicted"/>
<accession>A0A4Q7J3N3</accession>
<comment type="caution">
    <text evidence="2">The sequence shown here is derived from an EMBL/GenBank/DDBJ whole genome shotgun (WGS) entry which is preliminary data.</text>
</comment>
<evidence type="ECO:0008006" key="4">
    <source>
        <dbReference type="Google" id="ProtNLM"/>
    </source>
</evidence>
<gene>
    <name evidence="2" type="ORF">EWH70_25520</name>
</gene>
<evidence type="ECO:0000313" key="2">
    <source>
        <dbReference type="EMBL" id="RZQ61232.1"/>
    </source>
</evidence>
<evidence type="ECO:0000256" key="1">
    <source>
        <dbReference type="SAM" id="SignalP"/>
    </source>
</evidence>
<dbReference type="EMBL" id="SFCC01000013">
    <property type="protein sequence ID" value="RZQ61232.1"/>
    <property type="molecule type" value="Genomic_DNA"/>
</dbReference>
<organism evidence="2 3">
    <name type="scientific">Amycolatopsis suaedae</name>
    <dbReference type="NCBI Taxonomy" id="2510978"/>
    <lineage>
        <taxon>Bacteria</taxon>
        <taxon>Bacillati</taxon>
        <taxon>Actinomycetota</taxon>
        <taxon>Actinomycetes</taxon>
        <taxon>Pseudonocardiales</taxon>
        <taxon>Pseudonocardiaceae</taxon>
        <taxon>Amycolatopsis</taxon>
    </lineage>
</organism>
<keyword evidence="3" id="KW-1185">Reference proteome</keyword>
<dbReference type="Proteomes" id="UP000292003">
    <property type="component" value="Unassembled WGS sequence"/>
</dbReference>
<feature type="signal peptide" evidence="1">
    <location>
        <begin position="1"/>
        <end position="23"/>
    </location>
</feature>
<evidence type="ECO:0000313" key="3">
    <source>
        <dbReference type="Proteomes" id="UP000292003"/>
    </source>
</evidence>
<protein>
    <recommendedName>
        <fullName evidence="4">Secreted protein</fullName>
    </recommendedName>
</protein>